<accession>A0A6C0I427</accession>
<name>A0A6C0I427_9ZZZZ</name>
<dbReference type="InterPro" id="IPR043929">
    <property type="entry name" value="DUF5755"/>
</dbReference>
<keyword evidence="1" id="KW-0812">Transmembrane</keyword>
<evidence type="ECO:0000256" key="1">
    <source>
        <dbReference type="SAM" id="Phobius"/>
    </source>
</evidence>
<dbReference type="AlphaFoldDB" id="A0A6C0I427"/>
<dbReference type="Pfam" id="PF19059">
    <property type="entry name" value="DUF5755"/>
    <property type="match status" value="1"/>
</dbReference>
<organism evidence="2">
    <name type="scientific">viral metagenome</name>
    <dbReference type="NCBI Taxonomy" id="1070528"/>
    <lineage>
        <taxon>unclassified sequences</taxon>
        <taxon>metagenomes</taxon>
        <taxon>organismal metagenomes</taxon>
    </lineage>
</organism>
<reference evidence="2" key="1">
    <citation type="journal article" date="2020" name="Nature">
        <title>Giant virus diversity and host interactions through global metagenomics.</title>
        <authorList>
            <person name="Schulz F."/>
            <person name="Roux S."/>
            <person name="Paez-Espino D."/>
            <person name="Jungbluth S."/>
            <person name="Walsh D.A."/>
            <person name="Denef V.J."/>
            <person name="McMahon K.D."/>
            <person name="Konstantinidis K.T."/>
            <person name="Eloe-Fadrosh E.A."/>
            <person name="Kyrpides N.C."/>
            <person name="Woyke T."/>
        </authorList>
    </citation>
    <scope>NUCLEOTIDE SEQUENCE</scope>
    <source>
        <strain evidence="2">GVMAG-M-3300023184-18</strain>
    </source>
</reference>
<proteinExistence type="predicted"/>
<keyword evidence="1" id="KW-1133">Transmembrane helix</keyword>
<keyword evidence="1" id="KW-0472">Membrane</keyword>
<protein>
    <submittedName>
        <fullName evidence="2">Uncharacterized protein</fullName>
    </submittedName>
</protein>
<feature type="transmembrane region" description="Helical" evidence="1">
    <location>
        <begin position="21"/>
        <end position="38"/>
    </location>
</feature>
<evidence type="ECO:0000313" key="2">
    <source>
        <dbReference type="EMBL" id="QHT87127.1"/>
    </source>
</evidence>
<dbReference type="EMBL" id="MN740083">
    <property type="protein sequence ID" value="QHT87127.1"/>
    <property type="molecule type" value="Genomic_DNA"/>
</dbReference>
<sequence length="196" mass="22107">MKIKSKSIQKCLPNMFCIKNTTIALAIILGAVIAYIIYSKYSGISSTAPTTQASTTQASTPFYVVPLPNVLENPYVPPLRDDRYHDAVIPIPINVRTQGPPVNVNYRQVGLLTRVNGKETMLPLMGRPLQKNRDKWQFYTMSDKNNSVKLPISFRKKSCTSEYGCDNIYNGDTVYVEGYKDAFRATIYDNAVMEYL</sequence>